<proteinExistence type="predicted"/>
<gene>
    <name evidence="1" type="ORF">HaLaN_28411</name>
</gene>
<organism evidence="1 2">
    <name type="scientific">Haematococcus lacustris</name>
    <name type="common">Green alga</name>
    <name type="synonym">Haematococcus pluvialis</name>
    <dbReference type="NCBI Taxonomy" id="44745"/>
    <lineage>
        <taxon>Eukaryota</taxon>
        <taxon>Viridiplantae</taxon>
        <taxon>Chlorophyta</taxon>
        <taxon>core chlorophytes</taxon>
        <taxon>Chlorophyceae</taxon>
        <taxon>CS clade</taxon>
        <taxon>Chlamydomonadales</taxon>
        <taxon>Haematococcaceae</taxon>
        <taxon>Haematococcus</taxon>
    </lineage>
</organism>
<accession>A0A6A0AAS3</accession>
<protein>
    <submittedName>
        <fullName evidence="1">Uncharacterized protein</fullName>
    </submittedName>
</protein>
<dbReference type="AlphaFoldDB" id="A0A6A0AAS3"/>
<evidence type="ECO:0000313" key="2">
    <source>
        <dbReference type="Proteomes" id="UP000485058"/>
    </source>
</evidence>
<comment type="caution">
    <text evidence="1">The sequence shown here is derived from an EMBL/GenBank/DDBJ whole genome shotgun (WGS) entry which is preliminary data.</text>
</comment>
<dbReference type="EMBL" id="BLLF01004485">
    <property type="protein sequence ID" value="GFH29702.1"/>
    <property type="molecule type" value="Genomic_DNA"/>
</dbReference>
<evidence type="ECO:0000313" key="1">
    <source>
        <dbReference type="EMBL" id="GFH29702.1"/>
    </source>
</evidence>
<dbReference type="Proteomes" id="UP000485058">
    <property type="component" value="Unassembled WGS sequence"/>
</dbReference>
<name>A0A6A0AAS3_HAELA</name>
<reference evidence="1 2" key="1">
    <citation type="submission" date="2020-02" db="EMBL/GenBank/DDBJ databases">
        <title>Draft genome sequence of Haematococcus lacustris strain NIES-144.</title>
        <authorList>
            <person name="Morimoto D."/>
            <person name="Nakagawa S."/>
            <person name="Yoshida T."/>
            <person name="Sawayama S."/>
        </authorList>
    </citation>
    <scope>NUCLEOTIDE SEQUENCE [LARGE SCALE GENOMIC DNA]</scope>
    <source>
        <strain evidence="1 2">NIES-144</strain>
    </source>
</reference>
<sequence length="154" mass="17396">MSTCSRPKRLRQAAYTAELGEAYASWVGHKGSVTRRYAAGLWLTLSLFVDLLYPFGPKGLRATCNEVKADGSRRGGDGTINRIFSRIKSYRPEDYQVCNVLCHKHNVLYGTTDPRFPHTVSQKWQKSVAAWMCRPDVQKAVAAWKSSLDVQEQQ</sequence>
<keyword evidence="2" id="KW-1185">Reference proteome</keyword>